<protein>
    <submittedName>
        <fullName evidence="1">Uncharacterized protein</fullName>
    </submittedName>
</protein>
<organism evidence="1 2">
    <name type="scientific">Spiroplasma taiwanense CT-1</name>
    <dbReference type="NCBI Taxonomy" id="1276220"/>
    <lineage>
        <taxon>Bacteria</taxon>
        <taxon>Bacillati</taxon>
        <taxon>Mycoplasmatota</taxon>
        <taxon>Mollicutes</taxon>
        <taxon>Entomoplasmatales</taxon>
        <taxon>Spiroplasmataceae</taxon>
        <taxon>Spiroplasma</taxon>
    </lineage>
</organism>
<dbReference type="KEGG" id="stai:STAIW_v1c07370"/>
<sequence>MEKPWNSFPATVFCPATEKQKAAGETGRYENRVYSRDQIETIFSEMNKFQQEKLENKKDNEKTLDSKQR</sequence>
<gene>
    <name evidence="1" type="ORF">STAIW_v1c07370</name>
</gene>
<evidence type="ECO:0000313" key="2">
    <source>
        <dbReference type="Proteomes" id="UP000014984"/>
    </source>
</evidence>
<dbReference type="EMBL" id="CP005074">
    <property type="protein sequence ID" value="AGR41349.1"/>
    <property type="molecule type" value="Genomic_DNA"/>
</dbReference>
<evidence type="ECO:0000313" key="1">
    <source>
        <dbReference type="EMBL" id="AGR41349.1"/>
    </source>
</evidence>
<reference evidence="1 2" key="1">
    <citation type="journal article" date="2013" name="Genome Biol. Evol.">
        <title>Comparison of metabolic capacities and inference of gene content evolution in mosquito-associated Spiroplasma diminutum and S. taiwanense.</title>
        <authorList>
            <person name="Lo W.S."/>
            <person name="Ku C."/>
            <person name="Chen L.L."/>
            <person name="Chang T.H."/>
            <person name="Kuo C.H."/>
        </authorList>
    </citation>
    <scope>NUCLEOTIDE SEQUENCE [LARGE SCALE GENOMIC DNA]</scope>
    <source>
        <strain evidence="1">CT-1</strain>
    </source>
</reference>
<dbReference type="AlphaFoldDB" id="S5LUA4"/>
<proteinExistence type="predicted"/>
<accession>S5LUA4</accession>
<dbReference type="Proteomes" id="UP000014984">
    <property type="component" value="Chromosome"/>
</dbReference>
<keyword evidence="2" id="KW-1185">Reference proteome</keyword>
<dbReference type="HOGENOM" id="CLU_2773845_0_0_14"/>
<name>S5LUA4_9MOLU</name>
<dbReference type="PATRIC" id="fig|1276220.3.peg.752"/>